<dbReference type="GO" id="GO:0010468">
    <property type="term" value="P:regulation of gene expression"/>
    <property type="evidence" value="ECO:0007669"/>
    <property type="project" value="UniProtKB-ARBA"/>
</dbReference>
<dbReference type="FunFam" id="3.90.230.10:FF:000005">
    <property type="entry name" value="FACT complex subunit spt16"/>
    <property type="match status" value="1"/>
</dbReference>
<evidence type="ECO:0000256" key="2">
    <source>
        <dbReference type="ARBA" id="ARBA00022454"/>
    </source>
</evidence>
<reference evidence="17" key="1">
    <citation type="submission" date="2020-11" db="EMBL/GenBank/DDBJ databases">
        <authorList>
            <consortium name="DOE Joint Genome Institute"/>
            <person name="Ahrendt S."/>
            <person name="Riley R."/>
            <person name="Andreopoulos W."/>
            <person name="Labutti K."/>
            <person name="Pangilinan J."/>
            <person name="Ruiz-Duenas F.J."/>
            <person name="Barrasa J.M."/>
            <person name="Sanchez-Garcia M."/>
            <person name="Camarero S."/>
            <person name="Miyauchi S."/>
            <person name="Serrano A."/>
            <person name="Linde D."/>
            <person name="Babiker R."/>
            <person name="Drula E."/>
            <person name="Ayuso-Fernandez I."/>
            <person name="Pacheco R."/>
            <person name="Padilla G."/>
            <person name="Ferreira P."/>
            <person name="Barriuso J."/>
            <person name="Kellner H."/>
            <person name="Castanera R."/>
            <person name="Alfaro M."/>
            <person name="Ramirez L."/>
            <person name="Pisabarro A.G."/>
            <person name="Kuo A."/>
            <person name="Tritt A."/>
            <person name="Lipzen A."/>
            <person name="He G."/>
            <person name="Yan M."/>
            <person name="Ng V."/>
            <person name="Cullen D."/>
            <person name="Martin F."/>
            <person name="Rosso M.-N."/>
            <person name="Henrissat B."/>
            <person name="Hibbett D."/>
            <person name="Martinez A.T."/>
            <person name="Grigoriev I.V."/>
        </authorList>
    </citation>
    <scope>NUCLEOTIDE SEQUENCE</scope>
    <source>
        <strain evidence="17">CBS 506.95</strain>
    </source>
</reference>
<feature type="region of interest" description="Disordered" evidence="13">
    <location>
        <begin position="519"/>
        <end position="539"/>
    </location>
</feature>
<keyword evidence="9 11" id="KW-0539">Nucleus</keyword>
<dbReference type="InterPro" id="IPR048969">
    <property type="entry name" value="FACT_SPT16_C"/>
</dbReference>
<keyword evidence="3 11" id="KW-0235">DNA replication</keyword>
<dbReference type="Gene3D" id="2.30.29.30">
    <property type="entry name" value="Pleckstrin-homology domain (PH domain)/Phosphotyrosine-binding domain (PTB)"/>
    <property type="match status" value="1"/>
</dbReference>
<dbReference type="Gene3D" id="2.30.29.150">
    <property type="match status" value="1"/>
</dbReference>
<dbReference type="OrthoDB" id="10251642at2759"/>
<feature type="region of interest" description="Disordered" evidence="13">
    <location>
        <begin position="452"/>
        <end position="475"/>
    </location>
</feature>
<keyword evidence="5 11" id="KW-0805">Transcription regulation</keyword>
<dbReference type="Pfam" id="PF08512">
    <property type="entry name" value="Rttp106-like_middle"/>
    <property type="match status" value="1"/>
</dbReference>
<dbReference type="SUPFAM" id="SSF55920">
    <property type="entry name" value="Creatinase/aminopeptidase"/>
    <property type="match status" value="1"/>
</dbReference>
<dbReference type="Pfam" id="PF14826">
    <property type="entry name" value="FACT-Spt16_Nlob"/>
    <property type="match status" value="1"/>
</dbReference>
<evidence type="ECO:0000259" key="14">
    <source>
        <dbReference type="SMART" id="SM01285"/>
    </source>
</evidence>
<dbReference type="SMART" id="SM01286">
    <property type="entry name" value="SPT16"/>
    <property type="match status" value="1"/>
</dbReference>
<dbReference type="GO" id="GO:0031491">
    <property type="term" value="F:nucleosome binding"/>
    <property type="evidence" value="ECO:0007669"/>
    <property type="project" value="TreeGrafter"/>
</dbReference>
<dbReference type="InterPro" id="IPR000994">
    <property type="entry name" value="Pept_M24"/>
</dbReference>
<evidence type="ECO:0000256" key="8">
    <source>
        <dbReference type="ARBA" id="ARBA00023204"/>
    </source>
</evidence>
<dbReference type="PANTHER" id="PTHR13980">
    <property type="entry name" value="CDC68 RELATED"/>
    <property type="match status" value="1"/>
</dbReference>
<proteinExistence type="inferred from homology"/>
<comment type="caution">
    <text evidence="17">The sequence shown here is derived from an EMBL/GenBank/DDBJ whole genome shotgun (WGS) entry which is preliminary data.</text>
</comment>
<dbReference type="Pfam" id="PF24824">
    <property type="entry name" value="PH_SPT16"/>
    <property type="match status" value="1"/>
</dbReference>
<accession>A0A9P6JTX2</accession>
<dbReference type="Gene3D" id="3.40.350.10">
    <property type="entry name" value="Creatinase/prolidase N-terminal domain"/>
    <property type="match status" value="1"/>
</dbReference>
<keyword evidence="18" id="KW-1185">Reference proteome</keyword>
<dbReference type="GO" id="GO:0006368">
    <property type="term" value="P:transcription elongation by RNA polymerase II"/>
    <property type="evidence" value="ECO:0007669"/>
    <property type="project" value="TreeGrafter"/>
</dbReference>
<evidence type="ECO:0000256" key="3">
    <source>
        <dbReference type="ARBA" id="ARBA00022705"/>
    </source>
</evidence>
<dbReference type="InterPro" id="IPR056595">
    <property type="entry name" value="Fact-SPT16_PH"/>
</dbReference>
<dbReference type="GO" id="GO:0035101">
    <property type="term" value="C:FACT complex"/>
    <property type="evidence" value="ECO:0007669"/>
    <property type="project" value="UniProtKB-UniRule"/>
</dbReference>
<organism evidence="17 18">
    <name type="scientific">Crepidotus variabilis</name>
    <dbReference type="NCBI Taxonomy" id="179855"/>
    <lineage>
        <taxon>Eukaryota</taxon>
        <taxon>Fungi</taxon>
        <taxon>Dikarya</taxon>
        <taxon>Basidiomycota</taxon>
        <taxon>Agaricomycotina</taxon>
        <taxon>Agaricomycetes</taxon>
        <taxon>Agaricomycetidae</taxon>
        <taxon>Agaricales</taxon>
        <taxon>Agaricineae</taxon>
        <taxon>Crepidotaceae</taxon>
        <taxon>Crepidotus</taxon>
    </lineage>
</organism>
<evidence type="ECO:0000256" key="7">
    <source>
        <dbReference type="ARBA" id="ARBA00023163"/>
    </source>
</evidence>
<feature type="domain" description="FACT complex subunit SPT16 middle" evidence="15">
    <location>
        <begin position="560"/>
        <end position="710"/>
    </location>
</feature>
<keyword evidence="7 11" id="KW-0804">Transcription</keyword>
<evidence type="ECO:0000256" key="9">
    <source>
        <dbReference type="ARBA" id="ARBA00023242"/>
    </source>
</evidence>
<dbReference type="InterPro" id="IPR036005">
    <property type="entry name" value="Creatinase/aminopeptidase-like"/>
</dbReference>
<dbReference type="InterPro" id="IPR040258">
    <property type="entry name" value="Spt16"/>
</dbReference>
<dbReference type="InterPro" id="IPR029148">
    <property type="entry name" value="FACT-SPT16_Nlobe"/>
</dbReference>
<evidence type="ECO:0000256" key="5">
    <source>
        <dbReference type="ARBA" id="ARBA00023015"/>
    </source>
</evidence>
<dbReference type="GO" id="GO:0006260">
    <property type="term" value="P:DNA replication"/>
    <property type="evidence" value="ECO:0007669"/>
    <property type="project" value="UniProtKB-KW"/>
</dbReference>
<dbReference type="InterPro" id="IPR011993">
    <property type="entry name" value="PH-like_dom_sf"/>
</dbReference>
<feature type="domain" description="Histone chaperone RTT106/FACT complex subunit SPT16-like middle" evidence="16">
    <location>
        <begin position="835"/>
        <end position="925"/>
    </location>
</feature>
<dbReference type="AlphaFoldDB" id="A0A9P6JTX2"/>
<dbReference type="SMART" id="SM01287">
    <property type="entry name" value="Rtt106"/>
    <property type="match status" value="1"/>
</dbReference>
<evidence type="ECO:0000313" key="17">
    <source>
        <dbReference type="EMBL" id="KAF9532368.1"/>
    </source>
</evidence>
<dbReference type="EMBL" id="MU157832">
    <property type="protein sequence ID" value="KAF9532368.1"/>
    <property type="molecule type" value="Genomic_DNA"/>
</dbReference>
<evidence type="ECO:0000259" key="15">
    <source>
        <dbReference type="SMART" id="SM01286"/>
    </source>
</evidence>
<comment type="subunit">
    <text evidence="11">Component of the FACT complex.</text>
</comment>
<keyword evidence="2 11" id="KW-0158">Chromosome</keyword>
<feature type="coiled-coil region" evidence="12">
    <location>
        <begin position="639"/>
        <end position="670"/>
    </location>
</feature>
<feature type="domain" description="FACT complex subunit SPT16 N-terminal lobe" evidence="14">
    <location>
        <begin position="6"/>
        <end position="170"/>
    </location>
</feature>
<feature type="compositionally biased region" description="Basic and acidic residues" evidence="13">
    <location>
        <begin position="1020"/>
        <end position="1039"/>
    </location>
</feature>
<keyword evidence="8 11" id="KW-0234">DNA repair</keyword>
<dbReference type="Pfam" id="PF08644">
    <property type="entry name" value="SPT16"/>
    <property type="match status" value="1"/>
</dbReference>
<dbReference type="PANTHER" id="PTHR13980:SF15">
    <property type="entry name" value="FACT COMPLEX SUBUNIT SPT16"/>
    <property type="match status" value="1"/>
</dbReference>
<dbReference type="FunFam" id="2.30.29.150:FF:000002">
    <property type="entry name" value="FACT complex subunit SPT16"/>
    <property type="match status" value="1"/>
</dbReference>
<dbReference type="Gene3D" id="2.30.29.210">
    <property type="entry name" value="FACT complex subunit Spt16p/Cdc68p"/>
    <property type="match status" value="1"/>
</dbReference>
<evidence type="ECO:0000256" key="12">
    <source>
        <dbReference type="SAM" id="Coils"/>
    </source>
</evidence>
<evidence type="ECO:0000259" key="16">
    <source>
        <dbReference type="SMART" id="SM01287"/>
    </source>
</evidence>
<dbReference type="SMART" id="SM01285">
    <property type="entry name" value="FACT-Spt16_Nlob"/>
    <property type="match status" value="1"/>
</dbReference>
<dbReference type="Gene3D" id="3.90.230.10">
    <property type="entry name" value="Creatinase/methionine aminopeptidase superfamily"/>
    <property type="match status" value="1"/>
</dbReference>
<dbReference type="Pfam" id="PF21091">
    <property type="entry name" value="SPT16_C"/>
    <property type="match status" value="1"/>
</dbReference>
<evidence type="ECO:0000256" key="1">
    <source>
        <dbReference type="ARBA" id="ARBA00010779"/>
    </source>
</evidence>
<dbReference type="InterPro" id="IPR013719">
    <property type="entry name" value="RTT106/SPT16-like_middle_dom"/>
</dbReference>
<feature type="compositionally biased region" description="Acidic residues" evidence="13">
    <location>
        <begin position="1007"/>
        <end position="1019"/>
    </location>
</feature>
<dbReference type="FunFam" id="2.30.29.210:FF:000001">
    <property type="entry name" value="FACT complex subunit spt16"/>
    <property type="match status" value="1"/>
</dbReference>
<evidence type="ECO:0000256" key="6">
    <source>
        <dbReference type="ARBA" id="ARBA00023054"/>
    </source>
</evidence>
<sequence>MSDTQLNKTIFAQRVKRIYDGWANAQGNEDFESIATADALFLVAGDPTSDDEPMRKGSCFQQWLLGYEFPSTLFLFRKDKITILCSANKAKILGQIENAVSTVNVEILARPKSKDVSSDALLKFLTAYTAAQKVGILQKETQSGKLVTEWQALLDAADSKPELIDMTPVISTLMAVKDDDELNATQTAANLTSTLLKYHVAPRLEAILDKETKVSHEMLSAQIETRLGSGEGKDAKGPDMKVWGKGKGLENIDWLSVEFCYPPIIISKSSKSGYDLRYTVESSEDNIAHKGVFLVAFGIRYKSYCTNVGRTFIVDPDREQEENYKLLLALQAHIVAYIKDGVMSREVYQKAADFLKEKKPELEKNFVKNVGFCTGIEFRDAAYLLSPKNSRALRKNMIVNLSLGFTNLTDKGGKIYALNLVDTIRVDESKSQLLTEGIKTDKDTLFFLTAESEEDKKPSKKAPTAPLKNKSPSKKAAAKLVAGKVLRNQRRAVQDEVHQTALARMIDHQRELHENLQTRGLERFSESGGANSGKEGKGWKKFQSYKGEGALPPEVEKLRIVVDRKVQTVVLPVHGFAVPFHINTIKNASKNDEGDFTYLRINFQTPGQLAGKKEDTPFEDPDATFIRSVSYRSPDGHRIDNIMKQINDLKKEANKREQQKKEMADVVEQDNLLEIKGRRPIKLTEAFIRPALDGKRLPGEVEIHQNGVRYQSIGTQKVDVLFSNIKHLFFQPCDHELLVIVHLHLKAPIIIGKKKTFDVQFFREATDVQFDETGNRKRKHRYGDEDEIEMEQQERKRKAMLNKEVKSFAEKVAEAATTSLGETLELDIPFRELSFEGVPFRTSARLQPTTECLIHLTDPPFLVVTLSEIEIASLERVQYGLKQFDLVFIFKEFTKTPLHINSIQATQMDDVKNWLDSVDIPMSEGPVNLNWGPIMKHINENPFEFFQGDGWKFLGGAGGGNSDHSSDSGSESEFAAESDDIVEASSASESDFSDASGSDESGSDFGEGSDSDEGDDWDELERKAAKSDQKKAEAKRATGSDESEDERPKKKKPAASGKANGKVNGKTKSKR</sequence>
<dbReference type="Pfam" id="PF00557">
    <property type="entry name" value="Peptidase_M24"/>
    <property type="match status" value="1"/>
</dbReference>
<dbReference type="InterPro" id="IPR029149">
    <property type="entry name" value="Creatin/AminoP/Spt16_N"/>
</dbReference>
<feature type="region of interest" description="Disordered" evidence="13">
    <location>
        <begin position="956"/>
        <end position="1071"/>
    </location>
</feature>
<gene>
    <name evidence="17" type="ORF">CPB83DRAFT_847732</name>
</gene>
<evidence type="ECO:0000313" key="18">
    <source>
        <dbReference type="Proteomes" id="UP000807306"/>
    </source>
</evidence>
<comment type="subcellular location">
    <subcellularLocation>
        <location evidence="11">Nucleus</location>
    </subcellularLocation>
    <subcellularLocation>
        <location evidence="11">Chromosome</location>
    </subcellularLocation>
</comment>
<dbReference type="GO" id="GO:0006281">
    <property type="term" value="P:DNA repair"/>
    <property type="evidence" value="ECO:0007669"/>
    <property type="project" value="UniProtKB-UniRule"/>
</dbReference>
<evidence type="ECO:0000256" key="13">
    <source>
        <dbReference type="SAM" id="MobiDB-lite"/>
    </source>
</evidence>
<dbReference type="FunFam" id="2.30.29.30:FF:000017">
    <property type="entry name" value="FACT complex subunit SPT16"/>
    <property type="match status" value="1"/>
</dbReference>
<keyword evidence="6 12" id="KW-0175">Coiled coil</keyword>
<feature type="compositionally biased region" description="Low complexity" evidence="13">
    <location>
        <begin position="983"/>
        <end position="1006"/>
    </location>
</feature>
<name>A0A9P6JTX2_9AGAR</name>
<dbReference type="InterPro" id="IPR013953">
    <property type="entry name" value="FACT_SPT16_M"/>
</dbReference>
<comment type="similarity">
    <text evidence="1 11">Belongs to the peptidase M24 family. SPT16 subfamily.</text>
</comment>
<protein>
    <recommendedName>
        <fullName evidence="11">FACT complex subunit</fullName>
    </recommendedName>
</protein>
<evidence type="ECO:0000256" key="11">
    <source>
        <dbReference type="RuleBase" id="RU367052"/>
    </source>
</evidence>
<dbReference type="Proteomes" id="UP000807306">
    <property type="component" value="Unassembled WGS sequence"/>
</dbReference>
<evidence type="ECO:0000256" key="10">
    <source>
        <dbReference type="ARBA" id="ARBA00025370"/>
    </source>
</evidence>
<comment type="function">
    <text evidence="10 11">Component of the FACT complex, a general chromatin factor that acts to reorganize nucleosomes. The FACT complex is involved in multiple processes that require DNA as a template such as mRNA elongation, DNA replication and DNA repair. During transcription elongation the FACT complex acts as a histone chaperone that both destabilizes and restores nucleosomal structure. It facilitates the passage of RNA polymerase II and transcription by promoting the dissociation of one histone H2A-H2B dimer from the nucleosome, then subsequently promotes the reestablishment of the nucleosome following the passage of RNA polymerase II.</text>
</comment>
<evidence type="ECO:0000256" key="4">
    <source>
        <dbReference type="ARBA" id="ARBA00022763"/>
    </source>
</evidence>
<keyword evidence="4 11" id="KW-0227">DNA damage</keyword>